<dbReference type="InterPro" id="IPR042089">
    <property type="entry name" value="Peptidase_M13_dom_2"/>
</dbReference>
<comment type="catalytic activity">
    <reaction evidence="1">
        <text>Hydrolysis of the 21-Trp-|-Val-22 bond in big endothelin to form endothelin 1.</text>
        <dbReference type="EC" id="3.4.24.71"/>
    </reaction>
</comment>
<evidence type="ECO:0000256" key="10">
    <source>
        <dbReference type="ARBA" id="ARBA00022833"/>
    </source>
</evidence>
<dbReference type="CDD" id="cd08662">
    <property type="entry name" value="M13"/>
    <property type="match status" value="1"/>
</dbReference>
<dbReference type="Ensembl" id="ENSMAMT00000040437.1">
    <property type="protein sequence ID" value="ENSMAMP00000051305.1"/>
    <property type="gene ID" value="ENSMAMG00000019196.2"/>
</dbReference>
<dbReference type="GO" id="GO:0046872">
    <property type="term" value="F:metal ion binding"/>
    <property type="evidence" value="ECO:0007669"/>
    <property type="project" value="UniProtKB-KW"/>
</dbReference>
<evidence type="ECO:0000256" key="8">
    <source>
        <dbReference type="ARBA" id="ARBA00022723"/>
    </source>
</evidence>
<keyword evidence="13" id="KW-0482">Metalloprotease</keyword>
<evidence type="ECO:0000256" key="13">
    <source>
        <dbReference type="ARBA" id="ARBA00023049"/>
    </source>
</evidence>
<evidence type="ECO:0000256" key="18">
    <source>
        <dbReference type="SAM" id="Phobius"/>
    </source>
</evidence>
<evidence type="ECO:0000256" key="5">
    <source>
        <dbReference type="ARBA" id="ARBA00012316"/>
    </source>
</evidence>
<sequence length="715" mass="80665">MSSYKRATLEEEEVSDAPADVASSSDRLEVGFRKGGVDILGRRTQLEVVLSVLLLAALLALFVCLLVLGLGLSSDSGRGLCLSEACITVASQMVEAMDRSADPCQDFYQFACGGWMRKNPLPDGRSRWSTFNSIWEQNQALLKHLLENGTFNSSSEAERKTQSYYLSCLNTQRIEELGAQPLIDLIAKVTTQMALQIFSLVDQSGLFLPSRDYYLNKTANEKVLVAYLDYMVELGMLLGGERSSTQLQMQQILDFETALANITVPQDQRRDEEKIYHKVTIAELQLLAPAVDWLDYLSSSLSPLELNDTEPVVLYAREYLQQVSDLINRTDRSLLNNYMMWTLVQKSVASLDQRFENAQDKLLESLYGTKKSCTPRWQTCIGNTDDTLGFALGALFVKATFDKHSKEIAEEMINAIRSAFKEALDRLNWMDEQTRQAAKDKADAIYDMIGFPEFILDPKELDDVYDGYEVSDDSFFQNMLNFYNFSARVMADQLRKTPNKDQWSMTPPTVNAYYMPTKNGIVFPAGILQAPFYAHDHPKALNFGGIGVVMGHELTHAFDDQGREYDKDGNLRPWWQNSSVEAFRQRTECMVDQYSHYTINGEHVNGKQTLGENIADNGGLKAAYHAYRSWVQKNGEEKKLPALNLTNGQLFFLGFAQVWCSVRTPESAHEGLVTDPHSPPRYRVIGTLANSPDFSHHFNCPAGTPMNPGRRCEVW</sequence>
<evidence type="ECO:0000256" key="16">
    <source>
        <dbReference type="ARBA" id="ARBA00023180"/>
    </source>
</evidence>
<keyword evidence="9" id="KW-0378">Hydrolase</keyword>
<keyword evidence="17" id="KW-0968">Cytoplasmic vesicle</keyword>
<keyword evidence="6" id="KW-0645">Protease</keyword>
<dbReference type="Pfam" id="PF01431">
    <property type="entry name" value="Peptidase_M13"/>
    <property type="match status" value="1"/>
</dbReference>
<accession>A0A7N8XLL5</accession>
<evidence type="ECO:0000256" key="12">
    <source>
        <dbReference type="ARBA" id="ARBA00023034"/>
    </source>
</evidence>
<evidence type="ECO:0000313" key="21">
    <source>
        <dbReference type="Ensembl" id="ENSMAMP00000051305.1"/>
    </source>
</evidence>
<feature type="domain" description="Peptidase M13 N-terminal" evidence="20">
    <location>
        <begin position="103"/>
        <end position="191"/>
    </location>
</feature>
<dbReference type="InterPro" id="IPR000718">
    <property type="entry name" value="Peptidase_M13"/>
</dbReference>
<keyword evidence="14 18" id="KW-0472">Membrane</keyword>
<dbReference type="GO" id="GO:0016485">
    <property type="term" value="P:protein processing"/>
    <property type="evidence" value="ECO:0007669"/>
    <property type="project" value="TreeGrafter"/>
</dbReference>
<evidence type="ECO:0000256" key="2">
    <source>
        <dbReference type="ARBA" id="ARBA00001947"/>
    </source>
</evidence>
<evidence type="ECO:0000256" key="11">
    <source>
        <dbReference type="ARBA" id="ARBA00022989"/>
    </source>
</evidence>
<comment type="subcellular location">
    <subcellularLocation>
        <location evidence="4">Cytoplasmic vesicle</location>
        <location evidence="4">Secretory vesicle membrane</location>
    </subcellularLocation>
    <subcellularLocation>
        <location evidence="3">Golgi apparatus membrane</location>
        <topology evidence="3">Single-pass membrane protein</topology>
    </subcellularLocation>
</comment>
<dbReference type="EC" id="3.4.24.71" evidence="5"/>
<evidence type="ECO:0000256" key="9">
    <source>
        <dbReference type="ARBA" id="ARBA00022801"/>
    </source>
</evidence>
<feature type="domain" description="Peptidase M13 C-terminal" evidence="19">
    <location>
        <begin position="511"/>
        <end position="714"/>
    </location>
</feature>
<dbReference type="Gene3D" id="3.40.390.10">
    <property type="entry name" value="Collagenase (Catalytic Domain)"/>
    <property type="match status" value="2"/>
</dbReference>
<dbReference type="SUPFAM" id="SSF55486">
    <property type="entry name" value="Metalloproteases ('zincins'), catalytic domain"/>
    <property type="match status" value="1"/>
</dbReference>
<reference evidence="21" key="2">
    <citation type="submission" date="2025-09" db="UniProtKB">
        <authorList>
            <consortium name="Ensembl"/>
        </authorList>
    </citation>
    <scope>IDENTIFICATION</scope>
</reference>
<dbReference type="GO" id="GO:0030658">
    <property type="term" value="C:transport vesicle membrane"/>
    <property type="evidence" value="ECO:0007669"/>
    <property type="project" value="UniProtKB-SubCell"/>
</dbReference>
<keyword evidence="16" id="KW-0325">Glycoprotein</keyword>
<dbReference type="FunFam" id="3.40.390.10:FF:000076">
    <property type="entry name" value="membrane metallo-endopeptidase-like 1"/>
    <property type="match status" value="1"/>
</dbReference>
<keyword evidence="11 18" id="KW-1133">Transmembrane helix</keyword>
<dbReference type="GeneTree" id="ENSGT00940000156921"/>
<dbReference type="GO" id="GO:0004222">
    <property type="term" value="F:metalloendopeptidase activity"/>
    <property type="evidence" value="ECO:0007669"/>
    <property type="project" value="UniProtKB-EC"/>
</dbReference>
<dbReference type="InterPro" id="IPR018497">
    <property type="entry name" value="Peptidase_M13_C"/>
</dbReference>
<dbReference type="Gene3D" id="1.10.1380.10">
    <property type="entry name" value="Neutral endopeptidase , domain2"/>
    <property type="match status" value="2"/>
</dbReference>
<name>A0A7N8XLL5_9TELE</name>
<evidence type="ECO:0000256" key="7">
    <source>
        <dbReference type="ARBA" id="ARBA00022692"/>
    </source>
</evidence>
<evidence type="ECO:0000256" key="4">
    <source>
        <dbReference type="ARBA" id="ARBA00004250"/>
    </source>
</evidence>
<keyword evidence="10" id="KW-0862">Zinc</keyword>
<keyword evidence="7 18" id="KW-0812">Transmembrane</keyword>
<dbReference type="InterPro" id="IPR024079">
    <property type="entry name" value="MetalloPept_cat_dom_sf"/>
</dbReference>
<evidence type="ECO:0000256" key="6">
    <source>
        <dbReference type="ARBA" id="ARBA00022670"/>
    </source>
</evidence>
<organism evidence="21 22">
    <name type="scientific">Mastacembelus armatus</name>
    <name type="common">zig-zag eel</name>
    <dbReference type="NCBI Taxonomy" id="205130"/>
    <lineage>
        <taxon>Eukaryota</taxon>
        <taxon>Metazoa</taxon>
        <taxon>Chordata</taxon>
        <taxon>Craniata</taxon>
        <taxon>Vertebrata</taxon>
        <taxon>Euteleostomi</taxon>
        <taxon>Actinopterygii</taxon>
        <taxon>Neopterygii</taxon>
        <taxon>Teleostei</taxon>
        <taxon>Neoteleostei</taxon>
        <taxon>Acanthomorphata</taxon>
        <taxon>Anabantaria</taxon>
        <taxon>Synbranchiformes</taxon>
        <taxon>Mastacembelidae</taxon>
        <taxon>Mastacembelus</taxon>
    </lineage>
</organism>
<comment type="cofactor">
    <cofactor evidence="2">
        <name>Zn(2+)</name>
        <dbReference type="ChEBI" id="CHEBI:29105"/>
    </cofactor>
</comment>
<dbReference type="GO" id="GO:0005886">
    <property type="term" value="C:plasma membrane"/>
    <property type="evidence" value="ECO:0007669"/>
    <property type="project" value="TreeGrafter"/>
</dbReference>
<proteinExistence type="predicted"/>
<reference evidence="21" key="1">
    <citation type="submission" date="2025-08" db="UniProtKB">
        <authorList>
            <consortium name="Ensembl"/>
        </authorList>
    </citation>
    <scope>IDENTIFICATION</scope>
</reference>
<evidence type="ECO:0000256" key="3">
    <source>
        <dbReference type="ARBA" id="ARBA00004194"/>
    </source>
</evidence>
<dbReference type="PANTHER" id="PTHR11733">
    <property type="entry name" value="ZINC METALLOPROTEASE FAMILY M13 NEPRILYSIN-RELATED"/>
    <property type="match status" value="1"/>
</dbReference>
<dbReference type="PROSITE" id="PS51885">
    <property type="entry name" value="NEPRILYSIN"/>
    <property type="match status" value="1"/>
</dbReference>
<feature type="transmembrane region" description="Helical" evidence="18">
    <location>
        <begin position="48"/>
        <end position="72"/>
    </location>
</feature>
<keyword evidence="22" id="KW-1185">Reference proteome</keyword>
<dbReference type="Pfam" id="PF05649">
    <property type="entry name" value="Peptidase_M13_N"/>
    <property type="match status" value="2"/>
</dbReference>
<evidence type="ECO:0000256" key="15">
    <source>
        <dbReference type="ARBA" id="ARBA00023157"/>
    </source>
</evidence>
<keyword evidence="12" id="KW-0333">Golgi apparatus</keyword>
<dbReference type="GO" id="GO:0000139">
    <property type="term" value="C:Golgi membrane"/>
    <property type="evidence" value="ECO:0007669"/>
    <property type="project" value="UniProtKB-SubCell"/>
</dbReference>
<dbReference type="PRINTS" id="PR00786">
    <property type="entry name" value="NEPRILYSIN"/>
</dbReference>
<dbReference type="Proteomes" id="UP000261640">
    <property type="component" value="Unplaced"/>
</dbReference>
<evidence type="ECO:0000313" key="22">
    <source>
        <dbReference type="Proteomes" id="UP000261640"/>
    </source>
</evidence>
<dbReference type="PANTHER" id="PTHR11733:SF127">
    <property type="entry name" value="EEF1AKMT4-ECE2 READTHROUGH TRANSCRIPT PROTEIN-RELATED"/>
    <property type="match status" value="1"/>
</dbReference>
<evidence type="ECO:0000259" key="20">
    <source>
        <dbReference type="Pfam" id="PF05649"/>
    </source>
</evidence>
<keyword evidence="8" id="KW-0479">Metal-binding</keyword>
<dbReference type="InterPro" id="IPR008753">
    <property type="entry name" value="Peptidase_M13_N"/>
</dbReference>
<evidence type="ECO:0000256" key="1">
    <source>
        <dbReference type="ARBA" id="ARBA00001742"/>
    </source>
</evidence>
<dbReference type="AlphaFoldDB" id="A0A7N8XLL5"/>
<keyword evidence="15" id="KW-1015">Disulfide bond</keyword>
<evidence type="ECO:0000259" key="19">
    <source>
        <dbReference type="Pfam" id="PF01431"/>
    </source>
</evidence>
<evidence type="ECO:0000256" key="17">
    <source>
        <dbReference type="ARBA" id="ARBA00023329"/>
    </source>
</evidence>
<evidence type="ECO:0000256" key="14">
    <source>
        <dbReference type="ARBA" id="ARBA00023136"/>
    </source>
</evidence>
<protein>
    <recommendedName>
        <fullName evidence="5">endothelin-converting enzyme 1</fullName>
        <ecNumber evidence="5">3.4.24.71</ecNumber>
    </recommendedName>
</protein>
<feature type="domain" description="Peptidase M13 N-terminal" evidence="20">
    <location>
        <begin position="201"/>
        <end position="452"/>
    </location>
</feature>